<feature type="compositionally biased region" description="Low complexity" evidence="9">
    <location>
        <begin position="118"/>
        <end position="144"/>
    </location>
</feature>
<evidence type="ECO:0000256" key="10">
    <source>
        <dbReference type="SAM" id="SignalP"/>
    </source>
</evidence>
<organism evidence="12 13">
    <name type="scientific">Apiospora phragmitis</name>
    <dbReference type="NCBI Taxonomy" id="2905665"/>
    <lineage>
        <taxon>Eukaryota</taxon>
        <taxon>Fungi</taxon>
        <taxon>Dikarya</taxon>
        <taxon>Ascomycota</taxon>
        <taxon>Pezizomycotina</taxon>
        <taxon>Sordariomycetes</taxon>
        <taxon>Xylariomycetidae</taxon>
        <taxon>Amphisphaeriales</taxon>
        <taxon>Apiosporaceae</taxon>
        <taxon>Apiospora</taxon>
    </lineage>
</organism>
<keyword evidence="5" id="KW-0472">Membrane</keyword>
<protein>
    <recommendedName>
        <fullName evidence="11">CFEM domain-containing protein</fullName>
    </recommendedName>
</protein>
<proteinExistence type="inferred from homology"/>
<feature type="compositionally biased region" description="Polar residues" evidence="9">
    <location>
        <begin position="183"/>
        <end position="204"/>
    </location>
</feature>
<comment type="caution">
    <text evidence="12">The sequence shown here is derived from an EMBL/GenBank/DDBJ whole genome shotgun (WGS) entry which is preliminary data.</text>
</comment>
<comment type="subcellular location">
    <subcellularLocation>
        <location evidence="1">Membrane</location>
        <topology evidence="1">Lipid-anchor</topology>
        <topology evidence="1">GPI-anchor</topology>
    </subcellularLocation>
    <subcellularLocation>
        <location evidence="2">Secreted</location>
    </subcellularLocation>
</comment>
<keyword evidence="4" id="KW-0964">Secreted</keyword>
<accession>A0ABR1TS51</accession>
<evidence type="ECO:0000256" key="5">
    <source>
        <dbReference type="ARBA" id="ARBA00022622"/>
    </source>
</evidence>
<evidence type="ECO:0000256" key="4">
    <source>
        <dbReference type="ARBA" id="ARBA00022525"/>
    </source>
</evidence>
<feature type="region of interest" description="Disordered" evidence="9">
    <location>
        <begin position="113"/>
        <end position="236"/>
    </location>
</feature>
<evidence type="ECO:0000313" key="12">
    <source>
        <dbReference type="EMBL" id="KAK8048558.1"/>
    </source>
</evidence>
<keyword evidence="5" id="KW-0325">Glycoprotein</keyword>
<evidence type="ECO:0000256" key="9">
    <source>
        <dbReference type="SAM" id="MobiDB-lite"/>
    </source>
</evidence>
<sequence length="260" mass="26656">MVIPRQRWLPLALAFVSIWSAQPQASAAGLLSLPFCAANCVQKSSTCRATDTRCLCEAVRENDAFLPAVAICIRDECESALSLGTLLIPLRTSCLLLGMPIPNSAIRNGNAALKGPVSSSSTTSGASTTAKATATTAARGTTTTAKDEPSAVPQPPPLASTTTTSSSSTTTAAATTTAATSIPPEQTPETSLTTSTRVTPSNSPIVDGSKGDTKPPELPTDPFAAPVEKGAGSRSRRQAPLFTSALFSSATAMLLVFAWS</sequence>
<evidence type="ECO:0000256" key="3">
    <source>
        <dbReference type="ARBA" id="ARBA00010031"/>
    </source>
</evidence>
<reference evidence="12 13" key="1">
    <citation type="submission" date="2023-01" db="EMBL/GenBank/DDBJ databases">
        <title>Analysis of 21 Apiospora genomes using comparative genomics revels a genus with tremendous synthesis potential of carbohydrate active enzymes and secondary metabolites.</title>
        <authorList>
            <person name="Sorensen T."/>
        </authorList>
    </citation>
    <scope>NUCLEOTIDE SEQUENCE [LARGE SCALE GENOMIC DNA]</scope>
    <source>
        <strain evidence="12 13">CBS 135458</strain>
    </source>
</reference>
<dbReference type="RefSeq" id="XP_066710807.1">
    <property type="nucleotide sequence ID" value="XM_066861697.1"/>
</dbReference>
<evidence type="ECO:0000256" key="2">
    <source>
        <dbReference type="ARBA" id="ARBA00004613"/>
    </source>
</evidence>
<evidence type="ECO:0000256" key="8">
    <source>
        <dbReference type="ARBA" id="ARBA00023288"/>
    </source>
</evidence>
<feature type="domain" description="CFEM" evidence="11">
    <location>
        <begin position="32"/>
        <end position="80"/>
    </location>
</feature>
<evidence type="ECO:0000313" key="13">
    <source>
        <dbReference type="Proteomes" id="UP001480595"/>
    </source>
</evidence>
<feature type="signal peptide" evidence="10">
    <location>
        <begin position="1"/>
        <end position="27"/>
    </location>
</feature>
<feature type="chain" id="PRO_5047246705" description="CFEM domain-containing protein" evidence="10">
    <location>
        <begin position="28"/>
        <end position="260"/>
    </location>
</feature>
<dbReference type="InterPro" id="IPR008427">
    <property type="entry name" value="Extracellular_membr_CFEM_dom"/>
</dbReference>
<dbReference type="EMBL" id="JAQQWL010000011">
    <property type="protein sequence ID" value="KAK8048558.1"/>
    <property type="molecule type" value="Genomic_DNA"/>
</dbReference>
<evidence type="ECO:0000256" key="7">
    <source>
        <dbReference type="ARBA" id="ARBA00023157"/>
    </source>
</evidence>
<keyword evidence="8" id="KW-0449">Lipoprotein</keyword>
<dbReference type="Pfam" id="PF05730">
    <property type="entry name" value="CFEM"/>
    <property type="match status" value="1"/>
</dbReference>
<dbReference type="Proteomes" id="UP001480595">
    <property type="component" value="Unassembled WGS sequence"/>
</dbReference>
<feature type="compositionally biased region" description="Low complexity" evidence="9">
    <location>
        <begin position="159"/>
        <end position="181"/>
    </location>
</feature>
<keyword evidence="7" id="KW-1015">Disulfide bond</keyword>
<evidence type="ECO:0000256" key="6">
    <source>
        <dbReference type="ARBA" id="ARBA00022729"/>
    </source>
</evidence>
<evidence type="ECO:0000256" key="1">
    <source>
        <dbReference type="ARBA" id="ARBA00004589"/>
    </source>
</evidence>
<name>A0ABR1TS51_9PEZI</name>
<keyword evidence="6 10" id="KW-0732">Signal</keyword>
<keyword evidence="13" id="KW-1185">Reference proteome</keyword>
<dbReference type="GeneID" id="92094760"/>
<comment type="similarity">
    <text evidence="3">Belongs to the RBT5 family.</text>
</comment>
<evidence type="ECO:0000259" key="11">
    <source>
        <dbReference type="Pfam" id="PF05730"/>
    </source>
</evidence>
<gene>
    <name evidence="12" type="ORF">PG994_010288</name>
</gene>
<keyword evidence="5" id="KW-0336">GPI-anchor</keyword>